<dbReference type="Pfam" id="PF09673">
    <property type="entry name" value="TrbC_Ftype"/>
    <property type="match status" value="1"/>
</dbReference>
<dbReference type="InterPro" id="IPR019106">
    <property type="entry name" value="T4SS_TrbC"/>
</dbReference>
<accession>Q0F373</accession>
<evidence type="ECO:0000313" key="1">
    <source>
        <dbReference type="EMBL" id="EAU56068.1"/>
    </source>
</evidence>
<sequence length="242" mass="26416">MVVALLAVHAAWAADAPPFPSDMAMKKTQQAGSDLPSADDVRDAARRARGKLFQFNPDRVAVPSFPSLTRQPSVHADFNEVVRNAQKAGLGRDAQRASPGLLVFVSFSMPAESLKRLVRQAEQAHAAILLRGLVSDSSGRPSFRATADAVRRSGVDGVSINPVAFERFHVSNVPSFVLLLEDECPSCGDGFIPRHLKISGDVSMDYALRAMKTRRPEAQSRADAYLDRLKTGFFARGRESRR</sequence>
<gene>
    <name evidence="1" type="ORF">SPV1_04588</name>
</gene>
<proteinExistence type="predicted"/>
<keyword evidence="2" id="KW-1185">Reference proteome</keyword>
<dbReference type="InParanoid" id="Q0F373"/>
<dbReference type="AlphaFoldDB" id="Q0F373"/>
<evidence type="ECO:0008006" key="3">
    <source>
        <dbReference type="Google" id="ProtNLM"/>
    </source>
</evidence>
<reference evidence="1 2" key="1">
    <citation type="submission" date="2006-09" db="EMBL/GenBank/DDBJ databases">
        <authorList>
            <person name="Emerson D."/>
            <person name="Ferriera S."/>
            <person name="Johnson J."/>
            <person name="Kravitz S."/>
            <person name="Halpern A."/>
            <person name="Remington K."/>
            <person name="Beeson K."/>
            <person name="Tran B."/>
            <person name="Rogers Y.-H."/>
            <person name="Friedman R."/>
            <person name="Venter J.C."/>
        </authorList>
    </citation>
    <scope>NUCLEOTIDE SEQUENCE [LARGE SCALE GENOMIC DNA]</scope>
    <source>
        <strain evidence="1 2">PV-1</strain>
    </source>
</reference>
<dbReference type="NCBIfam" id="TIGR02742">
    <property type="entry name" value="TrbC_Ftype"/>
    <property type="match status" value="1"/>
</dbReference>
<protein>
    <recommendedName>
        <fullName evidence="3">Type-F conjugative transfer system pilin assembly protein TrbC</fullName>
    </recommendedName>
</protein>
<dbReference type="EMBL" id="AATS01000001">
    <property type="protein sequence ID" value="EAU56068.1"/>
    <property type="molecule type" value="Genomic_DNA"/>
</dbReference>
<dbReference type="eggNOG" id="ENOG502Z7YC">
    <property type="taxonomic scope" value="Bacteria"/>
</dbReference>
<evidence type="ECO:0000313" key="2">
    <source>
        <dbReference type="Proteomes" id="UP000005297"/>
    </source>
</evidence>
<dbReference type="HOGENOM" id="CLU_1146115_0_0_0"/>
<dbReference type="Proteomes" id="UP000005297">
    <property type="component" value="Unassembled WGS sequence"/>
</dbReference>
<name>Q0F373_9PROT</name>
<dbReference type="InterPro" id="IPR014113">
    <property type="entry name" value="T4SS_TrbC_subgr"/>
</dbReference>
<organism evidence="1 2">
    <name type="scientific">Mariprofundus ferrooxydans PV-1</name>
    <dbReference type="NCBI Taxonomy" id="314345"/>
    <lineage>
        <taxon>Bacteria</taxon>
        <taxon>Pseudomonadati</taxon>
        <taxon>Pseudomonadota</taxon>
        <taxon>Candidatius Mariprofundia</taxon>
        <taxon>Mariprofundales</taxon>
        <taxon>Mariprofundaceae</taxon>
        <taxon>Mariprofundus</taxon>
    </lineage>
</organism>
<comment type="caution">
    <text evidence="1">The sequence shown here is derived from an EMBL/GenBank/DDBJ whole genome shotgun (WGS) entry which is preliminary data.</text>
</comment>